<gene>
    <name evidence="1" type="ORF">Silverhawkium_gp129</name>
</gene>
<reference evidence="1 2" key="1">
    <citation type="submission" date="2019-02" db="EMBL/GenBank/DDBJ databases">
        <title>A cornucopia of Shigella phages from the Cornhusker state.</title>
        <authorList>
            <person name="Doore S.M."/>
            <person name="Schrad J.R."/>
            <person name="Perrett H.R."/>
            <person name="Dover J.A."/>
            <person name="Schrad K.P."/>
            <person name="Dean W.F."/>
            <person name="Parent K.N."/>
        </authorList>
    </citation>
    <scope>NUCLEOTIDE SEQUENCE [LARGE SCALE GENOMIC DNA]</scope>
</reference>
<dbReference type="Proteomes" id="UP000295288">
    <property type="component" value="Segment"/>
</dbReference>
<proteinExistence type="predicted"/>
<accession>A0A482JGZ9</accession>
<name>A0A482JGZ9_9CAUD</name>
<dbReference type="EMBL" id="MK562505">
    <property type="protein sequence ID" value="QBP33215.1"/>
    <property type="molecule type" value="Genomic_DNA"/>
</dbReference>
<organism evidence="1 2">
    <name type="scientific">Shigella phage Silverhawkium</name>
    <dbReference type="NCBI Taxonomy" id="2530185"/>
    <lineage>
        <taxon>Viruses</taxon>
        <taxon>Duplodnaviria</taxon>
        <taxon>Heunggongvirae</taxon>
        <taxon>Uroviricota</taxon>
        <taxon>Caudoviricetes</taxon>
        <taxon>Andersonviridae</taxon>
        <taxon>Ounavirinae</taxon>
        <taxon>Mooglevirus</taxon>
        <taxon>Mooglevirus silverhawkium</taxon>
    </lineage>
</organism>
<keyword evidence="2" id="KW-1185">Reference proteome</keyword>
<protein>
    <submittedName>
        <fullName evidence="1">Uncharacterized protein</fullName>
    </submittedName>
</protein>
<evidence type="ECO:0000313" key="1">
    <source>
        <dbReference type="EMBL" id="QBP33215.1"/>
    </source>
</evidence>
<sequence length="54" mass="6035">MDKQKLLELIKEYGDARYNVAGESCQGSIDGLTFWEESSEAILQQIKKELGSIA</sequence>
<evidence type="ECO:0000313" key="2">
    <source>
        <dbReference type="Proteomes" id="UP000295288"/>
    </source>
</evidence>